<organism evidence="1">
    <name type="scientific">Sesamum latifolium</name>
    <dbReference type="NCBI Taxonomy" id="2727402"/>
    <lineage>
        <taxon>Eukaryota</taxon>
        <taxon>Viridiplantae</taxon>
        <taxon>Streptophyta</taxon>
        <taxon>Embryophyta</taxon>
        <taxon>Tracheophyta</taxon>
        <taxon>Spermatophyta</taxon>
        <taxon>Magnoliopsida</taxon>
        <taxon>eudicotyledons</taxon>
        <taxon>Gunneridae</taxon>
        <taxon>Pentapetalae</taxon>
        <taxon>asterids</taxon>
        <taxon>lamiids</taxon>
        <taxon>Lamiales</taxon>
        <taxon>Pedaliaceae</taxon>
        <taxon>Sesamum</taxon>
    </lineage>
</organism>
<dbReference type="EMBL" id="JACGWN010000075">
    <property type="protein sequence ID" value="KAL0386690.1"/>
    <property type="molecule type" value="Genomic_DNA"/>
</dbReference>
<sequence length="96" mass="10546">MISICEGSFLLSRGRAFASTKGNQKKNSFETGHWREDPFSSKAAFLCPWDYSSIGQNPVKAKAIGSTLTLIFKGGPFLSSLGQRKNDCPREDVTDL</sequence>
<protein>
    <submittedName>
        <fullName evidence="1">Uncharacterized protein</fullName>
    </submittedName>
</protein>
<evidence type="ECO:0000313" key="1">
    <source>
        <dbReference type="EMBL" id="KAL0386550.1"/>
    </source>
</evidence>
<dbReference type="EMBL" id="JACGWN010000073">
    <property type="protein sequence ID" value="KAL0386707.1"/>
    <property type="molecule type" value="Genomic_DNA"/>
</dbReference>
<gene>
    <name evidence="2" type="ORF">Slati_4551800</name>
    <name evidence="3" type="ORF">Slati_4586200</name>
    <name evidence="1" type="ORF">Slati_4595200</name>
</gene>
<accession>A0AAW2S377</accession>
<dbReference type="EMBL" id="JACGWN010000114">
    <property type="protein sequence ID" value="KAL0386550.1"/>
    <property type="molecule type" value="Genomic_DNA"/>
</dbReference>
<proteinExistence type="predicted"/>
<evidence type="ECO:0000313" key="3">
    <source>
        <dbReference type="EMBL" id="KAL0386707.1"/>
    </source>
</evidence>
<comment type="caution">
    <text evidence="1">The sequence shown here is derived from an EMBL/GenBank/DDBJ whole genome shotgun (WGS) entry which is preliminary data.</text>
</comment>
<reference evidence="1" key="2">
    <citation type="journal article" date="2024" name="Plant">
        <title>Genomic evolution and insights into agronomic trait innovations of Sesamum species.</title>
        <authorList>
            <person name="Miao H."/>
            <person name="Wang L."/>
            <person name="Qu L."/>
            <person name="Liu H."/>
            <person name="Sun Y."/>
            <person name="Le M."/>
            <person name="Wang Q."/>
            <person name="Wei S."/>
            <person name="Zheng Y."/>
            <person name="Lin W."/>
            <person name="Duan Y."/>
            <person name="Cao H."/>
            <person name="Xiong S."/>
            <person name="Wang X."/>
            <person name="Wei L."/>
            <person name="Li C."/>
            <person name="Ma Q."/>
            <person name="Ju M."/>
            <person name="Zhao R."/>
            <person name="Li G."/>
            <person name="Mu C."/>
            <person name="Tian Q."/>
            <person name="Mei H."/>
            <person name="Zhang T."/>
            <person name="Gao T."/>
            <person name="Zhang H."/>
        </authorList>
    </citation>
    <scope>NUCLEOTIDE SEQUENCE</scope>
    <source>
        <strain evidence="1">KEN1</strain>
    </source>
</reference>
<reference evidence="1" key="1">
    <citation type="submission" date="2020-06" db="EMBL/GenBank/DDBJ databases">
        <authorList>
            <person name="Li T."/>
            <person name="Hu X."/>
            <person name="Zhang T."/>
            <person name="Song X."/>
            <person name="Zhang H."/>
            <person name="Dai N."/>
            <person name="Sheng W."/>
            <person name="Hou X."/>
            <person name="Wei L."/>
        </authorList>
    </citation>
    <scope>NUCLEOTIDE SEQUENCE</scope>
    <source>
        <strain evidence="1">KEN1</strain>
        <tissue evidence="1">Leaf</tissue>
    </source>
</reference>
<evidence type="ECO:0000313" key="2">
    <source>
        <dbReference type="EMBL" id="KAL0386690.1"/>
    </source>
</evidence>
<dbReference type="AlphaFoldDB" id="A0AAW2S377"/>
<name>A0AAW2S377_9LAMI</name>